<dbReference type="Proteomes" id="UP000250557">
    <property type="component" value="Chromosome"/>
</dbReference>
<dbReference type="AlphaFoldDB" id="A0AAE6MKW3"/>
<keyword evidence="4" id="KW-1185">Reference proteome</keyword>
<proteinExistence type="predicted"/>
<organism evidence="1 3">
    <name type="scientific">Mucilaginibacter rubeus</name>
    <dbReference type="NCBI Taxonomy" id="2027860"/>
    <lineage>
        <taxon>Bacteria</taxon>
        <taxon>Pseudomonadati</taxon>
        <taxon>Bacteroidota</taxon>
        <taxon>Sphingobacteriia</taxon>
        <taxon>Sphingobacteriales</taxon>
        <taxon>Sphingobacteriaceae</taxon>
        <taxon>Mucilaginibacter</taxon>
    </lineage>
</organism>
<protein>
    <submittedName>
        <fullName evidence="1">Uncharacterized protein</fullName>
    </submittedName>
</protein>
<evidence type="ECO:0000313" key="4">
    <source>
        <dbReference type="Proteomes" id="UP000663940"/>
    </source>
</evidence>
<accession>A0AAE6MKW3</accession>
<dbReference type="RefSeq" id="WP_112653160.1">
    <property type="nucleotide sequence ID" value="NZ_CP043451.1"/>
</dbReference>
<evidence type="ECO:0000313" key="1">
    <source>
        <dbReference type="EMBL" id="QEM06904.1"/>
    </source>
</evidence>
<dbReference type="EMBL" id="CP071880">
    <property type="protein sequence ID" value="QTE50559.1"/>
    <property type="molecule type" value="Genomic_DNA"/>
</dbReference>
<reference evidence="1 3" key="1">
    <citation type="submission" date="2019-08" db="EMBL/GenBank/DDBJ databases">
        <title>Comparative genome analysis confer to the adaptation heavy metal polluted environment.</title>
        <authorList>
            <person name="Li Y."/>
        </authorList>
    </citation>
    <scope>NUCLEOTIDE SEQUENCE [LARGE SCALE GENOMIC DNA]</scope>
    <source>
        <strain evidence="1 3">P2</strain>
    </source>
</reference>
<gene>
    <name evidence="1" type="ORF">DIU31_026610</name>
    <name evidence="2" type="ORF">J3L21_00810</name>
</gene>
<dbReference type="Proteomes" id="UP000663940">
    <property type="component" value="Chromosome"/>
</dbReference>
<evidence type="ECO:0000313" key="3">
    <source>
        <dbReference type="Proteomes" id="UP000250557"/>
    </source>
</evidence>
<sequence length="147" mass="16539">MYTDFDQHAFDIDWYLTNGKEVAFMTSAGTCLPRSVAESAQNNKVLQEYFEGLPYTTKFVINPDLENIINSEADEQYLSSFINMAMKGLYAFDKTNLGLFNDPNYHLVATPVTPLNVNLLPTEIASIIKKTRLNGPMGLTFNISILK</sequence>
<evidence type="ECO:0000313" key="2">
    <source>
        <dbReference type="EMBL" id="QTE50559.1"/>
    </source>
</evidence>
<reference evidence="2 4" key="2">
    <citation type="submission" date="2021-03" db="EMBL/GenBank/DDBJ databases">
        <title>Mucilaginibacter strains isolated from gold and copper mining confer multi heavy-metal resistance.</title>
        <authorList>
            <person name="Li Y."/>
        </authorList>
    </citation>
    <scope>NUCLEOTIDE SEQUENCE [LARGE SCALE GENOMIC DNA]</scope>
    <source>
        <strain evidence="2 4">P2-4</strain>
    </source>
</reference>
<dbReference type="EMBL" id="CP043451">
    <property type="protein sequence ID" value="QEM06904.1"/>
    <property type="molecule type" value="Genomic_DNA"/>
</dbReference>
<name>A0AAE6MKW3_9SPHI</name>